<dbReference type="EMBL" id="JPKZ01000896">
    <property type="protein sequence ID" value="KHN84844.1"/>
    <property type="molecule type" value="Genomic_DNA"/>
</dbReference>
<feature type="domain" description="SH3" evidence="7">
    <location>
        <begin position="159"/>
        <end position="218"/>
    </location>
</feature>
<dbReference type="PROSITE" id="PS50001">
    <property type="entry name" value="SH2"/>
    <property type="match status" value="1"/>
</dbReference>
<feature type="domain" description="SH3" evidence="7">
    <location>
        <begin position="1"/>
        <end position="58"/>
    </location>
</feature>
<dbReference type="Pfam" id="PF00018">
    <property type="entry name" value="SH3_1"/>
    <property type="match status" value="2"/>
</dbReference>
<keyword evidence="2 3" id="KW-0727">SH2 domain</keyword>
<name>A0A0B2VTZ3_TOXCA</name>
<evidence type="ECO:0000256" key="1">
    <source>
        <dbReference type="ARBA" id="ARBA00022443"/>
    </source>
</evidence>
<evidence type="ECO:0000313" key="8">
    <source>
        <dbReference type="EMBL" id="KHN84844.1"/>
    </source>
</evidence>
<protein>
    <submittedName>
        <fullName evidence="8">Protein E(Sev)2B</fullName>
    </submittedName>
</protein>
<dbReference type="SMART" id="SM00252">
    <property type="entry name" value="SH2"/>
    <property type="match status" value="1"/>
</dbReference>
<dbReference type="InterPro" id="IPR001452">
    <property type="entry name" value="SH3_domain"/>
</dbReference>
<feature type="domain" description="SH2" evidence="6">
    <location>
        <begin position="60"/>
        <end position="152"/>
    </location>
</feature>
<dbReference type="PRINTS" id="PR00401">
    <property type="entry name" value="SH2DOMAIN"/>
</dbReference>
<evidence type="ECO:0000259" key="6">
    <source>
        <dbReference type="PROSITE" id="PS50001"/>
    </source>
</evidence>
<dbReference type="InterPro" id="IPR036860">
    <property type="entry name" value="SH2_dom_sf"/>
</dbReference>
<evidence type="ECO:0000256" key="5">
    <source>
        <dbReference type="SAM" id="MobiDB-lite"/>
    </source>
</evidence>
<sequence length="329" mass="38142">MEAVVTSDFFPTGTEEVDARQGEKLNVLTFMDNGEWVKVETARRVGFIPMNHIRIKPIWWYFGKLKRIDAEWILSECARNEGAFLIRSSESHPGEFSLSMKHNNAIEHYQIRKDHLGKYSIWQLKFASLNLLVDHYQRASISLDEYAYLAPIEPHERHKTIVIAVALYDFETQEEAELCFRRGQTLIITDRSDENWWQARTAHSKGFIPACYVRIIRTLNECPQMCYKDVECAIAGTSCAGRIFYPEMDDIALNANVLGCVDQNMRYRFAENTPTPIKHKEDKDVEKSTRTDRNRERRTLNVRIAEGKVLLNCFWSKSRSRSGDSSCSI</sequence>
<feature type="region of interest" description="Disordered" evidence="5">
    <location>
        <begin position="272"/>
        <end position="297"/>
    </location>
</feature>
<comment type="caution">
    <text evidence="8">The sequence shown here is derived from an EMBL/GenBank/DDBJ whole genome shotgun (WGS) entry which is preliminary data.</text>
</comment>
<dbReference type="PANTHER" id="PTHR46037">
    <property type="entry name" value="PROTEIN ENHANCER OF SEVENLESS 2B"/>
    <property type="match status" value="1"/>
</dbReference>
<reference evidence="8 9" key="1">
    <citation type="submission" date="2014-11" db="EMBL/GenBank/DDBJ databases">
        <title>Genetic blueprint of the zoonotic pathogen Toxocara canis.</title>
        <authorList>
            <person name="Zhu X.-Q."/>
            <person name="Korhonen P.K."/>
            <person name="Cai H."/>
            <person name="Young N.D."/>
            <person name="Nejsum P."/>
            <person name="von Samson-Himmelstjerna G."/>
            <person name="Boag P.R."/>
            <person name="Tan P."/>
            <person name="Li Q."/>
            <person name="Min J."/>
            <person name="Yang Y."/>
            <person name="Wang X."/>
            <person name="Fang X."/>
            <person name="Hall R.S."/>
            <person name="Hofmann A."/>
            <person name="Sternberg P.W."/>
            <person name="Jex A.R."/>
            <person name="Gasser R.B."/>
        </authorList>
    </citation>
    <scope>NUCLEOTIDE SEQUENCE [LARGE SCALE GENOMIC DNA]</scope>
    <source>
        <strain evidence="8">PN_DK_2014</strain>
    </source>
</reference>
<dbReference type="Proteomes" id="UP000031036">
    <property type="component" value="Unassembled WGS sequence"/>
</dbReference>
<gene>
    <name evidence="8" type="primary">drk</name>
    <name evidence="8" type="ORF">Tcan_15417</name>
</gene>
<dbReference type="CDD" id="cd09941">
    <property type="entry name" value="SH2_Grb2_like"/>
    <property type="match status" value="1"/>
</dbReference>
<dbReference type="InterPro" id="IPR036028">
    <property type="entry name" value="SH3-like_dom_sf"/>
</dbReference>
<feature type="compositionally biased region" description="Basic and acidic residues" evidence="5">
    <location>
        <begin position="278"/>
        <end position="297"/>
    </location>
</feature>
<dbReference type="Gene3D" id="3.30.505.10">
    <property type="entry name" value="SH2 domain"/>
    <property type="match status" value="1"/>
</dbReference>
<dbReference type="PRINTS" id="PR00452">
    <property type="entry name" value="SH3DOMAIN"/>
</dbReference>
<dbReference type="Gene3D" id="2.30.30.40">
    <property type="entry name" value="SH3 Domains"/>
    <property type="match status" value="2"/>
</dbReference>
<dbReference type="SUPFAM" id="SSF50044">
    <property type="entry name" value="SH3-domain"/>
    <property type="match status" value="2"/>
</dbReference>
<dbReference type="InterPro" id="IPR043539">
    <property type="entry name" value="Grb2-like"/>
</dbReference>
<keyword evidence="1 4" id="KW-0728">SH3 domain</keyword>
<dbReference type="SMART" id="SM00326">
    <property type="entry name" value="SH3"/>
    <property type="match status" value="2"/>
</dbReference>
<dbReference type="STRING" id="6265.A0A0B2VTZ3"/>
<proteinExistence type="predicted"/>
<keyword evidence="9" id="KW-1185">Reference proteome</keyword>
<dbReference type="AlphaFoldDB" id="A0A0B2VTZ3"/>
<evidence type="ECO:0000256" key="3">
    <source>
        <dbReference type="PROSITE-ProRule" id="PRU00191"/>
    </source>
</evidence>
<dbReference type="OrthoDB" id="10255964at2759"/>
<dbReference type="Pfam" id="PF00017">
    <property type="entry name" value="SH2"/>
    <property type="match status" value="1"/>
</dbReference>
<evidence type="ECO:0000256" key="2">
    <source>
        <dbReference type="ARBA" id="ARBA00022999"/>
    </source>
</evidence>
<evidence type="ECO:0000256" key="4">
    <source>
        <dbReference type="PROSITE-ProRule" id="PRU00192"/>
    </source>
</evidence>
<organism evidence="8 9">
    <name type="scientific">Toxocara canis</name>
    <name type="common">Canine roundworm</name>
    <dbReference type="NCBI Taxonomy" id="6265"/>
    <lineage>
        <taxon>Eukaryota</taxon>
        <taxon>Metazoa</taxon>
        <taxon>Ecdysozoa</taxon>
        <taxon>Nematoda</taxon>
        <taxon>Chromadorea</taxon>
        <taxon>Rhabditida</taxon>
        <taxon>Spirurina</taxon>
        <taxon>Ascaridomorpha</taxon>
        <taxon>Ascaridoidea</taxon>
        <taxon>Toxocaridae</taxon>
        <taxon>Toxocara</taxon>
    </lineage>
</organism>
<accession>A0A0B2VTZ3</accession>
<dbReference type="SUPFAM" id="SSF55550">
    <property type="entry name" value="SH2 domain"/>
    <property type="match status" value="1"/>
</dbReference>
<dbReference type="InterPro" id="IPR000980">
    <property type="entry name" value="SH2"/>
</dbReference>
<dbReference type="PROSITE" id="PS50002">
    <property type="entry name" value="SH3"/>
    <property type="match status" value="2"/>
</dbReference>
<evidence type="ECO:0000259" key="7">
    <source>
        <dbReference type="PROSITE" id="PS50002"/>
    </source>
</evidence>
<evidence type="ECO:0000313" key="9">
    <source>
        <dbReference type="Proteomes" id="UP000031036"/>
    </source>
</evidence>